<evidence type="ECO:0000313" key="3">
    <source>
        <dbReference type="Proteomes" id="UP000676169"/>
    </source>
</evidence>
<dbReference type="PANTHER" id="PTHR43685">
    <property type="entry name" value="GLYCOSYLTRANSFERASE"/>
    <property type="match status" value="1"/>
</dbReference>
<reference evidence="2" key="1">
    <citation type="submission" date="2021-04" db="EMBL/GenBank/DDBJ databases">
        <title>Luteolibacter sp. 32A isolated from the skin of an Anderson's salamander (Ambystoma andersonii).</title>
        <authorList>
            <person name="Spergser J."/>
            <person name="Busse H.-J."/>
        </authorList>
    </citation>
    <scope>NUCLEOTIDE SEQUENCE</scope>
    <source>
        <strain evidence="2">32A</strain>
    </source>
</reference>
<dbReference type="SUPFAM" id="SSF53448">
    <property type="entry name" value="Nucleotide-diphospho-sugar transferases"/>
    <property type="match status" value="1"/>
</dbReference>
<dbReference type="InterPro" id="IPR029044">
    <property type="entry name" value="Nucleotide-diphossugar_trans"/>
</dbReference>
<name>A0A975G6Z2_9BACT</name>
<dbReference type="Gene3D" id="3.90.550.10">
    <property type="entry name" value="Spore Coat Polysaccharide Biosynthesis Protein SpsA, Chain A"/>
    <property type="match status" value="1"/>
</dbReference>
<dbReference type="InterPro" id="IPR001173">
    <property type="entry name" value="Glyco_trans_2-like"/>
</dbReference>
<dbReference type="AlphaFoldDB" id="A0A975G6Z2"/>
<dbReference type="Proteomes" id="UP000676169">
    <property type="component" value="Chromosome"/>
</dbReference>
<keyword evidence="3" id="KW-1185">Reference proteome</keyword>
<dbReference type="RefSeq" id="WP_211630341.1">
    <property type="nucleotide sequence ID" value="NZ_CP073100.1"/>
</dbReference>
<dbReference type="InterPro" id="IPR050834">
    <property type="entry name" value="Glycosyltransf_2"/>
</dbReference>
<proteinExistence type="predicted"/>
<accession>A0A975G6Z2</accession>
<dbReference type="PANTHER" id="PTHR43685:SF2">
    <property type="entry name" value="GLYCOSYLTRANSFERASE 2-LIKE DOMAIN-CONTAINING PROTEIN"/>
    <property type="match status" value="1"/>
</dbReference>
<dbReference type="KEGG" id="lamb:KBB96_15295"/>
<dbReference type="CDD" id="cd00761">
    <property type="entry name" value="Glyco_tranf_GTA_type"/>
    <property type="match status" value="1"/>
</dbReference>
<organism evidence="2 3">
    <name type="scientific">Luteolibacter ambystomatis</name>
    <dbReference type="NCBI Taxonomy" id="2824561"/>
    <lineage>
        <taxon>Bacteria</taxon>
        <taxon>Pseudomonadati</taxon>
        <taxon>Verrucomicrobiota</taxon>
        <taxon>Verrucomicrobiia</taxon>
        <taxon>Verrucomicrobiales</taxon>
        <taxon>Verrucomicrobiaceae</taxon>
        <taxon>Luteolibacter</taxon>
    </lineage>
</organism>
<gene>
    <name evidence="2" type="ORF">KBB96_15295</name>
</gene>
<sequence length="329" mass="36093">MLSIVIPTYNRAAKVCDRIAELLPQLASGVSVRIIDNASDEVVETVVRQRFGEGIGSKINFHRNAANVGLAANLCKCFEHADGEWLWVLGDDDSVLPDAVGHVLARIASADAAVGYMSFSTSLHTHNGERTIGGFRGLVEGPGIAGRLSNLLFISAGCYRVRKILPHLRAGYLMVYSHVPHVAMLATMMADLNVLAVMCPERLVERSPQAANQAWSHLKVLSGLPALIDLEGVDGSIAVVVRQIVHDARWRPFLGAGLHYIFNEESRPIRFWWLLLARIFICGNAEMKIRSALLMSVLPLASFKVTRQAVRTVINRRISADANEGLDRL</sequence>
<evidence type="ECO:0000313" key="2">
    <source>
        <dbReference type="EMBL" id="QUE50229.1"/>
    </source>
</evidence>
<feature type="domain" description="Glycosyltransferase 2-like" evidence="1">
    <location>
        <begin position="3"/>
        <end position="121"/>
    </location>
</feature>
<dbReference type="EMBL" id="CP073100">
    <property type="protein sequence ID" value="QUE50229.1"/>
    <property type="molecule type" value="Genomic_DNA"/>
</dbReference>
<protein>
    <submittedName>
        <fullName evidence="2">Glycosyltransferase family 2 protein</fullName>
    </submittedName>
</protein>
<evidence type="ECO:0000259" key="1">
    <source>
        <dbReference type="Pfam" id="PF00535"/>
    </source>
</evidence>
<dbReference type="Pfam" id="PF00535">
    <property type="entry name" value="Glycos_transf_2"/>
    <property type="match status" value="1"/>
</dbReference>